<sequence>MIRNWKFDNARMREVISHMIMVHELPFNFVDYDLFNVDGHGEIEGMIHNVRESVKHVNASPSRLHIFSELAKQLSMPKKHLILDVTTRWNATYAMLSTALEFKEVFLNYADRKSTYTTLPSEED</sequence>
<keyword evidence="4" id="KW-0862">Zinc</keyword>
<dbReference type="Proteomes" id="UP001396334">
    <property type="component" value="Unassembled WGS sequence"/>
</dbReference>
<gene>
    <name evidence="6" type="ORF">V6N11_052186</name>
</gene>
<proteinExistence type="predicted"/>
<evidence type="ECO:0000256" key="4">
    <source>
        <dbReference type="ARBA" id="ARBA00022833"/>
    </source>
</evidence>
<evidence type="ECO:0000256" key="5">
    <source>
        <dbReference type="ARBA" id="ARBA00023242"/>
    </source>
</evidence>
<comment type="caution">
    <text evidence="6">The sequence shown here is derived from an EMBL/GenBank/DDBJ whole genome shotgun (WGS) entry which is preliminary data.</text>
</comment>
<keyword evidence="7" id="KW-1185">Reference proteome</keyword>
<dbReference type="InterPro" id="IPR012337">
    <property type="entry name" value="RNaseH-like_sf"/>
</dbReference>
<evidence type="ECO:0000313" key="6">
    <source>
        <dbReference type="EMBL" id="KAK9046294.1"/>
    </source>
</evidence>
<dbReference type="PANTHER" id="PTHR46481">
    <property type="entry name" value="ZINC FINGER BED DOMAIN-CONTAINING PROTEIN 4"/>
    <property type="match status" value="1"/>
</dbReference>
<evidence type="ECO:0000256" key="2">
    <source>
        <dbReference type="ARBA" id="ARBA00022723"/>
    </source>
</evidence>
<dbReference type="InterPro" id="IPR052035">
    <property type="entry name" value="ZnF_BED_domain_contain"/>
</dbReference>
<dbReference type="SUPFAM" id="SSF53098">
    <property type="entry name" value="Ribonuclease H-like"/>
    <property type="match status" value="1"/>
</dbReference>
<keyword evidence="3" id="KW-0863">Zinc-finger</keyword>
<dbReference type="EMBL" id="JBBPBN010000001">
    <property type="protein sequence ID" value="KAK9046294.1"/>
    <property type="molecule type" value="Genomic_DNA"/>
</dbReference>
<protein>
    <submittedName>
        <fullName evidence="6">Uncharacterized protein</fullName>
    </submittedName>
</protein>
<keyword evidence="5" id="KW-0539">Nucleus</keyword>
<organism evidence="6 7">
    <name type="scientific">Hibiscus sabdariffa</name>
    <name type="common">roselle</name>
    <dbReference type="NCBI Taxonomy" id="183260"/>
    <lineage>
        <taxon>Eukaryota</taxon>
        <taxon>Viridiplantae</taxon>
        <taxon>Streptophyta</taxon>
        <taxon>Embryophyta</taxon>
        <taxon>Tracheophyta</taxon>
        <taxon>Spermatophyta</taxon>
        <taxon>Magnoliopsida</taxon>
        <taxon>eudicotyledons</taxon>
        <taxon>Gunneridae</taxon>
        <taxon>Pentapetalae</taxon>
        <taxon>rosids</taxon>
        <taxon>malvids</taxon>
        <taxon>Malvales</taxon>
        <taxon>Malvaceae</taxon>
        <taxon>Malvoideae</taxon>
        <taxon>Hibiscus</taxon>
    </lineage>
</organism>
<dbReference type="PANTHER" id="PTHR46481:SF10">
    <property type="entry name" value="ZINC FINGER BED DOMAIN-CONTAINING PROTEIN 39"/>
    <property type="match status" value="1"/>
</dbReference>
<evidence type="ECO:0000256" key="1">
    <source>
        <dbReference type="ARBA" id="ARBA00004123"/>
    </source>
</evidence>
<evidence type="ECO:0000313" key="7">
    <source>
        <dbReference type="Proteomes" id="UP001396334"/>
    </source>
</evidence>
<reference evidence="6 7" key="1">
    <citation type="journal article" date="2024" name="G3 (Bethesda)">
        <title>Genome assembly of Hibiscus sabdariffa L. provides insights into metabolisms of medicinal natural products.</title>
        <authorList>
            <person name="Kim T."/>
        </authorList>
    </citation>
    <scope>NUCLEOTIDE SEQUENCE [LARGE SCALE GENOMIC DNA]</scope>
    <source>
        <strain evidence="6">TK-2024</strain>
        <tissue evidence="6">Old leaves</tissue>
    </source>
</reference>
<keyword evidence="2" id="KW-0479">Metal-binding</keyword>
<name>A0ABR2UA06_9ROSI</name>
<evidence type="ECO:0000256" key="3">
    <source>
        <dbReference type="ARBA" id="ARBA00022771"/>
    </source>
</evidence>
<accession>A0ABR2UA06</accession>
<comment type="subcellular location">
    <subcellularLocation>
        <location evidence="1">Nucleus</location>
    </subcellularLocation>
</comment>